<dbReference type="EMBL" id="DMZY01000136">
    <property type="protein sequence ID" value="HAV92451.1"/>
    <property type="molecule type" value="Genomic_DNA"/>
</dbReference>
<accession>A0A350HA85</accession>
<organism evidence="1 2">
    <name type="scientific">candidate division WOR-3 bacterium</name>
    <dbReference type="NCBI Taxonomy" id="2052148"/>
    <lineage>
        <taxon>Bacteria</taxon>
        <taxon>Bacteria division WOR-3</taxon>
    </lineage>
</organism>
<gene>
    <name evidence="1" type="ORF">DCW38_04640</name>
</gene>
<protein>
    <submittedName>
        <fullName evidence="1">Uncharacterized protein</fullName>
    </submittedName>
</protein>
<evidence type="ECO:0000313" key="2">
    <source>
        <dbReference type="Proteomes" id="UP000264062"/>
    </source>
</evidence>
<evidence type="ECO:0000313" key="1">
    <source>
        <dbReference type="EMBL" id="HAV92451.1"/>
    </source>
</evidence>
<sequence length="72" mass="8171">MVDCTHLEKCPFFNDRMQSMPATADIDKKRYCRGEFSNCARFRVSKVLGKEKFPSDLLPNQSDKANEIIAAG</sequence>
<dbReference type="Proteomes" id="UP000264062">
    <property type="component" value="Unassembled WGS sequence"/>
</dbReference>
<reference evidence="1 2" key="1">
    <citation type="journal article" date="2018" name="Nat. Biotechnol.">
        <title>A standardized bacterial taxonomy based on genome phylogeny substantially revises the tree of life.</title>
        <authorList>
            <person name="Parks D.H."/>
            <person name="Chuvochina M."/>
            <person name="Waite D.W."/>
            <person name="Rinke C."/>
            <person name="Skarshewski A."/>
            <person name="Chaumeil P.A."/>
            <person name="Hugenholtz P."/>
        </authorList>
    </citation>
    <scope>NUCLEOTIDE SEQUENCE [LARGE SCALE GENOMIC DNA]</scope>
    <source>
        <strain evidence="1">UBA9956</strain>
    </source>
</reference>
<proteinExistence type="predicted"/>
<comment type="caution">
    <text evidence="1">The sequence shown here is derived from an EMBL/GenBank/DDBJ whole genome shotgun (WGS) entry which is preliminary data.</text>
</comment>
<dbReference type="AlphaFoldDB" id="A0A350HA85"/>
<name>A0A350HA85_UNCW3</name>